<keyword evidence="2" id="KW-1185">Reference proteome</keyword>
<accession>A0A165L9R7</accession>
<reference evidence="1 2" key="1">
    <citation type="journal article" date="2016" name="Mol. Biol. Evol.">
        <title>Comparative Genomics of Early-Diverging Mushroom-Forming Fungi Provides Insights into the Origins of Lignocellulose Decay Capabilities.</title>
        <authorList>
            <person name="Nagy L.G."/>
            <person name="Riley R."/>
            <person name="Tritt A."/>
            <person name="Adam C."/>
            <person name="Daum C."/>
            <person name="Floudas D."/>
            <person name="Sun H."/>
            <person name="Yadav J.S."/>
            <person name="Pangilinan J."/>
            <person name="Larsson K.H."/>
            <person name="Matsuura K."/>
            <person name="Barry K."/>
            <person name="Labutti K."/>
            <person name="Kuo R."/>
            <person name="Ohm R.A."/>
            <person name="Bhattacharya S.S."/>
            <person name="Shirouzu T."/>
            <person name="Yoshinaga Y."/>
            <person name="Martin F.M."/>
            <person name="Grigoriev I.V."/>
            <person name="Hibbett D.S."/>
        </authorList>
    </citation>
    <scope>NUCLEOTIDE SEQUENCE [LARGE SCALE GENOMIC DNA]</scope>
    <source>
        <strain evidence="1 2">L-15889</strain>
    </source>
</reference>
<name>A0A165L9R7_9APHY</name>
<dbReference type="OrthoDB" id="3181669at2759"/>
<organism evidence="1 2">
    <name type="scientific">Daedalea quercina L-15889</name>
    <dbReference type="NCBI Taxonomy" id="1314783"/>
    <lineage>
        <taxon>Eukaryota</taxon>
        <taxon>Fungi</taxon>
        <taxon>Dikarya</taxon>
        <taxon>Basidiomycota</taxon>
        <taxon>Agaricomycotina</taxon>
        <taxon>Agaricomycetes</taxon>
        <taxon>Polyporales</taxon>
        <taxon>Fomitopsis</taxon>
    </lineage>
</organism>
<proteinExistence type="predicted"/>
<sequence length="573" mass="64527">MSAQNEASPSQRDDTVIIVPSLPTEASPGHAELWKEMLVHAEAIRDLKSRWNTIASIFRLPDEVLAGVFHILSFLYYNDQLEWRFVHRYRWISVCQVCSHWRIVALGCPRLWSDITVTRSMNWMRELLARSQEVPLRVQIAMTSMVDGMDKPARLVLGELSRTEELVVGISPDAFSILNALDVPTPLLRRLTVEVMCHRTTSLPGTRIPLLQVLTRPATDQLERLHLLNCPFPWNTPVPFTSLSHLKIIGSNADRPSLTRVIATLDRLRLLESLDLEGILPALPQDVTRIPTTPTAVNLTRLKMFRLVGEPIDCADLLGRLSFPRSIHLILECTSGRGTADLVACIRSRTSLVEHPRTLVLGEDFAASTFRLRISMDEGPIRDDTRFPLIVTFKSNSSLAVSRPPSSSAIEFCLHLTLANVRTMHIVGIIPPSYDEDRMKEYLDLFSGVSNITVVSVSGLAAARLPNMLVARTWDGSDRICLTTLHRVEIEEVMFGVAETFLLKKPGQFTEQLAQSLEARSQELPRLETLVIRRSKYVDLPDIRMLEGVVKSVIWDGIVDANPGEEDYDLNYY</sequence>
<dbReference type="Proteomes" id="UP000076727">
    <property type="component" value="Unassembled WGS sequence"/>
</dbReference>
<dbReference type="AlphaFoldDB" id="A0A165L9R7"/>
<gene>
    <name evidence="1" type="ORF">DAEQUDRAFT_52818</name>
</gene>
<protein>
    <submittedName>
        <fullName evidence="1">Uncharacterized protein</fullName>
    </submittedName>
</protein>
<evidence type="ECO:0000313" key="1">
    <source>
        <dbReference type="EMBL" id="KZT64132.1"/>
    </source>
</evidence>
<dbReference type="Gene3D" id="1.20.1280.50">
    <property type="match status" value="1"/>
</dbReference>
<evidence type="ECO:0000313" key="2">
    <source>
        <dbReference type="Proteomes" id="UP000076727"/>
    </source>
</evidence>
<dbReference type="STRING" id="1314783.A0A165L9R7"/>
<dbReference type="EMBL" id="KV429140">
    <property type="protein sequence ID" value="KZT64132.1"/>
    <property type="molecule type" value="Genomic_DNA"/>
</dbReference>